<proteinExistence type="predicted"/>
<evidence type="ECO:0000313" key="6">
    <source>
        <dbReference type="Proteomes" id="UP000036987"/>
    </source>
</evidence>
<protein>
    <recommendedName>
        <fullName evidence="7">Late embryogenesis abundant protein LEA-2 subgroup domain-containing protein</fullName>
    </recommendedName>
</protein>
<evidence type="ECO:0000256" key="2">
    <source>
        <dbReference type="ARBA" id="ARBA00023136"/>
    </source>
</evidence>
<dbReference type="GO" id="GO:0098542">
    <property type="term" value="P:defense response to other organism"/>
    <property type="evidence" value="ECO:0007669"/>
    <property type="project" value="InterPro"/>
</dbReference>
<evidence type="ECO:0008006" key="7">
    <source>
        <dbReference type="Google" id="ProtNLM"/>
    </source>
</evidence>
<dbReference type="GO" id="GO:0016020">
    <property type="term" value="C:membrane"/>
    <property type="evidence" value="ECO:0007669"/>
    <property type="project" value="UniProtKB-SubCell"/>
</dbReference>
<organism evidence="5 6">
    <name type="scientific">Zostera marina</name>
    <name type="common">Eelgrass</name>
    <dbReference type="NCBI Taxonomy" id="29655"/>
    <lineage>
        <taxon>Eukaryota</taxon>
        <taxon>Viridiplantae</taxon>
        <taxon>Streptophyta</taxon>
        <taxon>Embryophyta</taxon>
        <taxon>Tracheophyta</taxon>
        <taxon>Spermatophyta</taxon>
        <taxon>Magnoliopsida</taxon>
        <taxon>Liliopsida</taxon>
        <taxon>Zosteraceae</taxon>
        <taxon>Zostera</taxon>
    </lineage>
</organism>
<dbReference type="EMBL" id="LFYR01000889">
    <property type="protein sequence ID" value="KMZ67718.1"/>
    <property type="molecule type" value="Genomic_DNA"/>
</dbReference>
<comment type="subcellular location">
    <subcellularLocation>
        <location evidence="1">Membrane</location>
    </subcellularLocation>
</comment>
<sequence length="310" mass="35356">MEEKTGSSASLLKSTLHRETSTTKILPLSPLRPQTPGRINQNNNAQTIVVQVPRDQIHRAIPPENADLISHYNLQQEEQCRFYADKKINIDTGYGTGIRRFWNKRRMFYLLVALFVLLVVLLIGLFSIYTFISPEVPNFSVTRVRVDGYGTTKKIKHPTYKFEVTLKKVDENPSSPILDHDFRKKGSKAVLFHGGLKMASGDISLPAVGRTVVDNRESSFSFRAVMFSSKHSVVPDDVKKSVEKNHSGSPVMKNGIGLVLFMEVPVRLKIGRVQSWNFNMKIKCRFRVRFSKGERKTHLLHQQCKTKLWS</sequence>
<evidence type="ECO:0000256" key="4">
    <source>
        <dbReference type="SAM" id="Phobius"/>
    </source>
</evidence>
<accession>A0A0K9PF72</accession>
<keyword evidence="4" id="KW-1133">Transmembrane helix</keyword>
<feature type="transmembrane region" description="Helical" evidence="4">
    <location>
        <begin position="108"/>
        <end position="132"/>
    </location>
</feature>
<comment type="caution">
    <text evidence="5">The sequence shown here is derived from an EMBL/GenBank/DDBJ whole genome shotgun (WGS) entry which is preliminary data.</text>
</comment>
<feature type="region of interest" description="Disordered" evidence="3">
    <location>
        <begin position="1"/>
        <end position="21"/>
    </location>
</feature>
<dbReference type="InterPro" id="IPR044839">
    <property type="entry name" value="NDR1-like"/>
</dbReference>
<dbReference type="PANTHER" id="PTHR31234:SF2">
    <property type="entry name" value="OS05G0199100 PROTEIN"/>
    <property type="match status" value="1"/>
</dbReference>
<dbReference type="AlphaFoldDB" id="A0A0K9PF72"/>
<reference evidence="6" key="1">
    <citation type="journal article" date="2016" name="Nature">
        <title>The genome of the seagrass Zostera marina reveals angiosperm adaptation to the sea.</title>
        <authorList>
            <person name="Olsen J.L."/>
            <person name="Rouze P."/>
            <person name="Verhelst B."/>
            <person name="Lin Y.-C."/>
            <person name="Bayer T."/>
            <person name="Collen J."/>
            <person name="Dattolo E."/>
            <person name="De Paoli E."/>
            <person name="Dittami S."/>
            <person name="Maumus F."/>
            <person name="Michel G."/>
            <person name="Kersting A."/>
            <person name="Lauritano C."/>
            <person name="Lohaus R."/>
            <person name="Toepel M."/>
            <person name="Tonon T."/>
            <person name="Vanneste K."/>
            <person name="Amirebrahimi M."/>
            <person name="Brakel J."/>
            <person name="Bostroem C."/>
            <person name="Chovatia M."/>
            <person name="Grimwood J."/>
            <person name="Jenkins J.W."/>
            <person name="Jueterbock A."/>
            <person name="Mraz A."/>
            <person name="Stam W.T."/>
            <person name="Tice H."/>
            <person name="Bornberg-Bauer E."/>
            <person name="Green P.J."/>
            <person name="Pearson G.A."/>
            <person name="Procaccini G."/>
            <person name="Duarte C.M."/>
            <person name="Schmutz J."/>
            <person name="Reusch T.B.H."/>
            <person name="Van de Peer Y."/>
        </authorList>
    </citation>
    <scope>NUCLEOTIDE SEQUENCE [LARGE SCALE GENOMIC DNA]</scope>
    <source>
        <strain evidence="6">cv. Finnish</strain>
    </source>
</reference>
<gene>
    <name evidence="5" type="ORF">ZOSMA_25G01070</name>
</gene>
<dbReference type="OrthoDB" id="996955at2759"/>
<evidence type="ECO:0000256" key="1">
    <source>
        <dbReference type="ARBA" id="ARBA00004370"/>
    </source>
</evidence>
<keyword evidence="6" id="KW-1185">Reference proteome</keyword>
<keyword evidence="2 4" id="KW-0472">Membrane</keyword>
<evidence type="ECO:0000313" key="5">
    <source>
        <dbReference type="EMBL" id="KMZ67718.1"/>
    </source>
</evidence>
<evidence type="ECO:0000256" key="3">
    <source>
        <dbReference type="SAM" id="MobiDB-lite"/>
    </source>
</evidence>
<dbReference type="Proteomes" id="UP000036987">
    <property type="component" value="Unassembled WGS sequence"/>
</dbReference>
<dbReference type="PANTHER" id="PTHR31234">
    <property type="entry name" value="LATE EMBRYOGENESIS ABUNDANT (LEA) HYDROXYPROLINE-RICH GLYCOPROTEIN FAMILY"/>
    <property type="match status" value="1"/>
</dbReference>
<name>A0A0K9PF72_ZOSMR</name>
<keyword evidence="4" id="KW-0812">Transmembrane</keyword>
<feature type="compositionally biased region" description="Polar residues" evidence="3">
    <location>
        <begin position="1"/>
        <end position="13"/>
    </location>
</feature>